<dbReference type="EMBL" id="NISK01000002">
    <property type="protein sequence ID" value="OWQ97031.1"/>
    <property type="molecule type" value="Genomic_DNA"/>
</dbReference>
<organism evidence="1 2">
    <name type="scientific">Sphingopyxis bauzanensis</name>
    <dbReference type="NCBI Taxonomy" id="651663"/>
    <lineage>
        <taxon>Bacteria</taxon>
        <taxon>Pseudomonadati</taxon>
        <taxon>Pseudomonadota</taxon>
        <taxon>Alphaproteobacteria</taxon>
        <taxon>Sphingomonadales</taxon>
        <taxon>Sphingomonadaceae</taxon>
        <taxon>Sphingopyxis</taxon>
    </lineage>
</organism>
<comment type="caution">
    <text evidence="1">The sequence shown here is derived from an EMBL/GenBank/DDBJ whole genome shotgun (WGS) entry which is preliminary data.</text>
</comment>
<dbReference type="Proteomes" id="UP000197361">
    <property type="component" value="Unassembled WGS sequence"/>
</dbReference>
<gene>
    <name evidence="1" type="ORF">CDQ92_08045</name>
</gene>
<accession>A0A246JVC5</accession>
<name>A0A246JVC5_9SPHN</name>
<keyword evidence="2" id="KW-1185">Reference proteome</keyword>
<dbReference type="OrthoDB" id="5354021at2"/>
<reference evidence="1 2" key="1">
    <citation type="journal article" date="2010" name="Int. J. Syst. Evol. Microbiol.">
        <title>Sphingopyxis bauzanensis sp. nov., a psychrophilic bacterium isolated from soil.</title>
        <authorList>
            <person name="Zhang D.C."/>
            <person name="Liu H.C."/>
            <person name="Xin Y.H."/>
            <person name="Zhou Y.G."/>
            <person name="Schinner F."/>
            <person name="Margesin R."/>
        </authorList>
    </citation>
    <scope>NUCLEOTIDE SEQUENCE [LARGE SCALE GENOMIC DNA]</scope>
    <source>
        <strain evidence="1 2">DSM 22271</strain>
    </source>
</reference>
<protein>
    <recommendedName>
        <fullName evidence="3">Alpha 1,4-glycosyltransferase domain-containing protein</fullName>
    </recommendedName>
</protein>
<dbReference type="InterPro" id="IPR029044">
    <property type="entry name" value="Nucleotide-diphossugar_trans"/>
</dbReference>
<proteinExistence type="predicted"/>
<evidence type="ECO:0008006" key="3">
    <source>
        <dbReference type="Google" id="ProtNLM"/>
    </source>
</evidence>
<dbReference type="AlphaFoldDB" id="A0A246JVC5"/>
<evidence type="ECO:0000313" key="2">
    <source>
        <dbReference type="Proteomes" id="UP000197361"/>
    </source>
</evidence>
<evidence type="ECO:0000313" key="1">
    <source>
        <dbReference type="EMBL" id="OWQ97031.1"/>
    </source>
</evidence>
<sequence length="266" mass="30084">MTSLHLNSLWVGPRLNYLERLCLASAKAAGHDFTLWSYDPAALDGVPPGTDLRDAAEVMPRERLLHYRDSGSVALGANLWRIELLAKGLGCWVDMDFIFLQSLPADSPYLFGLEYEGWINNAVVYAPADSALVHDLQTIPRANLVPPWWGPRRRLHFLWRRLREGLIELEDYPWGTFSAGLLTYAIKRNKLMSYARPPDVFYPVRYKDALALYEPAATVEAMLTPQTVAVHMWHSRLQGLRDAPPAPGSFIDEMCRRFAVDTDDAA</sequence>
<dbReference type="RefSeq" id="WP_088440886.1">
    <property type="nucleotide sequence ID" value="NZ_BMMC01000003.1"/>
</dbReference>
<dbReference type="SUPFAM" id="SSF53448">
    <property type="entry name" value="Nucleotide-diphospho-sugar transferases"/>
    <property type="match status" value="1"/>
</dbReference>